<evidence type="ECO:0000256" key="3">
    <source>
        <dbReference type="ARBA" id="ARBA00038502"/>
    </source>
</evidence>
<name>A0A644XS74_9ZZZZ</name>
<dbReference type="GO" id="GO:0008999">
    <property type="term" value="F:protein-N-terminal-alanine acetyltransferase activity"/>
    <property type="evidence" value="ECO:0007669"/>
    <property type="project" value="TreeGrafter"/>
</dbReference>
<dbReference type="InterPro" id="IPR051531">
    <property type="entry name" value="N-acetyltransferase"/>
</dbReference>
<dbReference type="PANTHER" id="PTHR43792:SF8">
    <property type="entry name" value="[RIBOSOMAL PROTEIN US5]-ALANINE N-ACETYLTRANSFERASE"/>
    <property type="match status" value="1"/>
</dbReference>
<protein>
    <recommendedName>
        <fullName evidence="4">N-acetyltransferase domain-containing protein</fullName>
    </recommendedName>
</protein>
<feature type="domain" description="N-acetyltransferase" evidence="4">
    <location>
        <begin position="32"/>
        <end position="181"/>
    </location>
</feature>
<evidence type="ECO:0000256" key="1">
    <source>
        <dbReference type="ARBA" id="ARBA00022679"/>
    </source>
</evidence>
<reference evidence="5" key="1">
    <citation type="submission" date="2019-08" db="EMBL/GenBank/DDBJ databases">
        <authorList>
            <person name="Kucharzyk K."/>
            <person name="Murdoch R.W."/>
            <person name="Higgins S."/>
            <person name="Loffler F."/>
        </authorList>
    </citation>
    <scope>NUCLEOTIDE SEQUENCE</scope>
</reference>
<evidence type="ECO:0000256" key="2">
    <source>
        <dbReference type="ARBA" id="ARBA00023315"/>
    </source>
</evidence>
<sequence>MQPLFETKRLRAYVSAVEFAKPLLAYESRNRLAFKPYSVTHQSSYYTLASLEDVCRRQAYLYEQRRMLPLLFFSKRDEKHVVGTVYLNHIVWGVSLSAKIGYSIDHDFWRQGYGAEAVASAVSYAFDALKLHRLEANIMGANEASRALVTKLGFSPEGVCRGYLFLNGRWEDHLRYTLLSDKARP</sequence>
<dbReference type="GO" id="GO:0005737">
    <property type="term" value="C:cytoplasm"/>
    <property type="evidence" value="ECO:0007669"/>
    <property type="project" value="TreeGrafter"/>
</dbReference>
<dbReference type="Gene3D" id="3.40.630.30">
    <property type="match status" value="1"/>
</dbReference>
<dbReference type="PROSITE" id="PS51186">
    <property type="entry name" value="GNAT"/>
    <property type="match status" value="1"/>
</dbReference>
<comment type="similarity">
    <text evidence="3">Belongs to the acetyltransferase family. RimJ subfamily.</text>
</comment>
<keyword evidence="2" id="KW-0012">Acyltransferase</keyword>
<dbReference type="SUPFAM" id="SSF55729">
    <property type="entry name" value="Acyl-CoA N-acyltransferases (Nat)"/>
    <property type="match status" value="1"/>
</dbReference>
<organism evidence="5">
    <name type="scientific">bioreactor metagenome</name>
    <dbReference type="NCBI Taxonomy" id="1076179"/>
    <lineage>
        <taxon>unclassified sequences</taxon>
        <taxon>metagenomes</taxon>
        <taxon>ecological metagenomes</taxon>
    </lineage>
</organism>
<gene>
    <name evidence="5" type="ORF">SDC9_65518</name>
</gene>
<dbReference type="AlphaFoldDB" id="A0A644XS74"/>
<accession>A0A644XS74</accession>
<dbReference type="PANTHER" id="PTHR43792">
    <property type="entry name" value="GNAT FAMILY, PUTATIVE (AFU_ORTHOLOGUE AFUA_3G00765)-RELATED-RELATED"/>
    <property type="match status" value="1"/>
</dbReference>
<comment type="caution">
    <text evidence="5">The sequence shown here is derived from an EMBL/GenBank/DDBJ whole genome shotgun (WGS) entry which is preliminary data.</text>
</comment>
<keyword evidence="1" id="KW-0808">Transferase</keyword>
<dbReference type="Pfam" id="PF13302">
    <property type="entry name" value="Acetyltransf_3"/>
    <property type="match status" value="1"/>
</dbReference>
<dbReference type="InterPro" id="IPR000182">
    <property type="entry name" value="GNAT_dom"/>
</dbReference>
<dbReference type="InterPro" id="IPR016181">
    <property type="entry name" value="Acyl_CoA_acyltransferase"/>
</dbReference>
<evidence type="ECO:0000313" key="5">
    <source>
        <dbReference type="EMBL" id="MPM19100.1"/>
    </source>
</evidence>
<proteinExistence type="inferred from homology"/>
<dbReference type="EMBL" id="VSSQ01003110">
    <property type="protein sequence ID" value="MPM19100.1"/>
    <property type="molecule type" value="Genomic_DNA"/>
</dbReference>
<evidence type="ECO:0000259" key="4">
    <source>
        <dbReference type="PROSITE" id="PS51186"/>
    </source>
</evidence>